<dbReference type="EMBL" id="CM047591">
    <property type="protein sequence ID" value="KAI9919239.1"/>
    <property type="molecule type" value="Genomic_DNA"/>
</dbReference>
<sequence>MEKLYAYPISQPARAVYWLCKLNNHQIEYKLIHPGKGETRTESFLQLNPVGKIPVLKDGEFVLTERWATMGSMCLFPTLYDVTTCISSHAIMLYLAEKHGWSTWYPKDIKIRARIHEYTNWHHLNTRRSSEVFHDQLMVNLGRGTPAMDATLKKKEKIISDIFRILEFWLRHDNAYLVSNTKPTIADLSCYNEVVQLEVMGFLAFIEKDFPKAALWLKRMKELPYHDEMLAPMSKFFRKFRLAASM</sequence>
<name>A0ACC0WK64_9STRA</name>
<organism evidence="1 2">
    <name type="scientific">Peronosclerospora sorghi</name>
    <dbReference type="NCBI Taxonomy" id="230839"/>
    <lineage>
        <taxon>Eukaryota</taxon>
        <taxon>Sar</taxon>
        <taxon>Stramenopiles</taxon>
        <taxon>Oomycota</taxon>
        <taxon>Peronosporomycetes</taxon>
        <taxon>Peronosporales</taxon>
        <taxon>Peronosporaceae</taxon>
        <taxon>Peronosclerospora</taxon>
    </lineage>
</organism>
<proteinExistence type="predicted"/>
<reference evidence="1 2" key="1">
    <citation type="journal article" date="2022" name="bioRxiv">
        <title>The genome of the oomycete Peronosclerospora sorghi, a cosmopolitan pathogen of maize and sorghum, is inflated with dispersed pseudogenes.</title>
        <authorList>
            <person name="Fletcher K."/>
            <person name="Martin F."/>
            <person name="Isakeit T."/>
            <person name="Cavanaugh K."/>
            <person name="Magill C."/>
            <person name="Michelmore R."/>
        </authorList>
    </citation>
    <scope>NUCLEOTIDE SEQUENCE [LARGE SCALE GENOMIC DNA]</scope>
    <source>
        <strain evidence="1">P6</strain>
    </source>
</reference>
<keyword evidence="2" id="KW-1185">Reference proteome</keyword>
<evidence type="ECO:0000313" key="1">
    <source>
        <dbReference type="EMBL" id="KAI9919239.1"/>
    </source>
</evidence>
<accession>A0ACC0WK64</accession>
<dbReference type="Proteomes" id="UP001163321">
    <property type="component" value="Chromosome 12"/>
</dbReference>
<gene>
    <name evidence="1" type="ORF">PsorP6_011984</name>
</gene>
<protein>
    <submittedName>
        <fullName evidence="1">Uncharacterized protein</fullName>
    </submittedName>
</protein>
<comment type="caution">
    <text evidence="1">The sequence shown here is derived from an EMBL/GenBank/DDBJ whole genome shotgun (WGS) entry which is preliminary data.</text>
</comment>
<evidence type="ECO:0000313" key="2">
    <source>
        <dbReference type="Proteomes" id="UP001163321"/>
    </source>
</evidence>